<dbReference type="EMBL" id="CATQJL010000223">
    <property type="protein sequence ID" value="CAJ0598499.1"/>
    <property type="molecule type" value="Genomic_DNA"/>
</dbReference>
<accession>A0AA36GUT0</accession>
<evidence type="ECO:0000313" key="3">
    <source>
        <dbReference type="EMBL" id="CAJ0598499.1"/>
    </source>
</evidence>
<feature type="chain" id="PRO_5041414391" evidence="2">
    <location>
        <begin position="23"/>
        <end position="111"/>
    </location>
</feature>
<gene>
    <name evidence="3" type="ORF">CYNAS_LOCUS10482</name>
</gene>
<feature type="signal peptide" evidence="2">
    <location>
        <begin position="1"/>
        <end position="22"/>
    </location>
</feature>
<feature type="region of interest" description="Disordered" evidence="1">
    <location>
        <begin position="24"/>
        <end position="90"/>
    </location>
</feature>
<keyword evidence="2" id="KW-0732">Signal</keyword>
<evidence type="ECO:0000313" key="4">
    <source>
        <dbReference type="Proteomes" id="UP001176961"/>
    </source>
</evidence>
<evidence type="ECO:0000256" key="1">
    <source>
        <dbReference type="SAM" id="MobiDB-lite"/>
    </source>
</evidence>
<organism evidence="3 4">
    <name type="scientific">Cylicocyclus nassatus</name>
    <name type="common">Nematode worm</name>
    <dbReference type="NCBI Taxonomy" id="53992"/>
    <lineage>
        <taxon>Eukaryota</taxon>
        <taxon>Metazoa</taxon>
        <taxon>Ecdysozoa</taxon>
        <taxon>Nematoda</taxon>
        <taxon>Chromadorea</taxon>
        <taxon>Rhabditida</taxon>
        <taxon>Rhabditina</taxon>
        <taxon>Rhabditomorpha</taxon>
        <taxon>Strongyloidea</taxon>
        <taxon>Strongylidae</taxon>
        <taxon>Cylicocyclus</taxon>
    </lineage>
</organism>
<sequence length="111" mass="11669">MRKAIHIAGILILLVGLEAVWGEEETKEERAEASGEGEEASGKEEGAEEYDELQAAPAKKNRGGNAAEENPKPPLEAQEPVPVEATNSPKKLGRMVDSIVPVIVAVGAASL</sequence>
<dbReference type="AlphaFoldDB" id="A0AA36GUT0"/>
<proteinExistence type="predicted"/>
<name>A0AA36GUT0_CYLNA</name>
<keyword evidence="4" id="KW-1185">Reference proteome</keyword>
<evidence type="ECO:0000256" key="2">
    <source>
        <dbReference type="SAM" id="SignalP"/>
    </source>
</evidence>
<reference evidence="3" key="1">
    <citation type="submission" date="2023-07" db="EMBL/GenBank/DDBJ databases">
        <authorList>
            <consortium name="CYATHOMIX"/>
        </authorList>
    </citation>
    <scope>NUCLEOTIDE SEQUENCE</scope>
    <source>
        <strain evidence="3">N/A</strain>
    </source>
</reference>
<protein>
    <submittedName>
        <fullName evidence="3">Uncharacterized protein</fullName>
    </submittedName>
</protein>
<dbReference type="Proteomes" id="UP001176961">
    <property type="component" value="Unassembled WGS sequence"/>
</dbReference>
<comment type="caution">
    <text evidence="3">The sequence shown here is derived from an EMBL/GenBank/DDBJ whole genome shotgun (WGS) entry which is preliminary data.</text>
</comment>